<keyword evidence="1" id="KW-0328">Glycosyltransferase</keyword>
<dbReference type="AlphaFoldDB" id="A0ABD3T6U5"/>
<feature type="compositionally biased region" description="Basic and acidic residues" evidence="2">
    <location>
        <begin position="361"/>
        <end position="383"/>
    </location>
</feature>
<dbReference type="Gene3D" id="3.90.228.10">
    <property type="match status" value="1"/>
</dbReference>
<proteinExistence type="predicted"/>
<dbReference type="Proteomes" id="UP001634394">
    <property type="component" value="Unassembled WGS sequence"/>
</dbReference>
<feature type="region of interest" description="Disordered" evidence="2">
    <location>
        <begin position="351"/>
        <end position="383"/>
    </location>
</feature>
<evidence type="ECO:0000256" key="2">
    <source>
        <dbReference type="SAM" id="MobiDB-lite"/>
    </source>
</evidence>
<feature type="domain" description="PARP catalytic" evidence="3">
    <location>
        <begin position="135"/>
        <end position="343"/>
    </location>
</feature>
<dbReference type="PANTHER" id="PTHR45740">
    <property type="entry name" value="POLY [ADP-RIBOSE] POLYMERASE"/>
    <property type="match status" value="1"/>
</dbReference>
<dbReference type="CDD" id="cd14348">
    <property type="entry name" value="UBA_p47"/>
    <property type="match status" value="1"/>
</dbReference>
<accession>A0ABD3T6U5</accession>
<dbReference type="InterPro" id="IPR051712">
    <property type="entry name" value="ARTD-AVP"/>
</dbReference>
<reference evidence="4 5" key="1">
    <citation type="submission" date="2024-11" db="EMBL/GenBank/DDBJ databases">
        <title>Chromosome-level genome assembly of the freshwater bivalve Anodonta woodiana.</title>
        <authorList>
            <person name="Chen X."/>
        </authorList>
    </citation>
    <scope>NUCLEOTIDE SEQUENCE [LARGE SCALE GENOMIC DNA]</scope>
    <source>
        <strain evidence="4">MN2024</strain>
        <tissue evidence="4">Gills</tissue>
    </source>
</reference>
<dbReference type="PROSITE" id="PS51059">
    <property type="entry name" value="PARP_CATALYTIC"/>
    <property type="match status" value="1"/>
</dbReference>
<sequence length="545" mass="62709">MATGGAPPRRRSVSSDDEDRGAAGGGRPSRPRCPSFSGGDDNDEERAKEIEGLKERGILPMDFPVLGSKSGEYSAEEVAKEIQELLAKGSISEKDAEHLRQMHEMKKLNVKINVNDEDDEDVTELIPFQFDSDGIPVNWSKLRSLQRQPFILVELKPGQMEYDKIMNEFTRANVKVTKIERLQNLRLLNRFKAELEEMKKHRSHSFSPNIRYLYHGTSVEKSRICEEGLDQRLSRMGYFGKGIYFSDTPIKCVHYSEHSDRPEEAVILKCRVILGDAKAYEQGCYDTTLKREPEKENPVDGYRYYDSVMGCPKDYNEYVVYENRRAMIEYIISFKVEEEIANQIKQLPRSPSPKNVKTKVLTKEEADTESGKDEIPENVHEETEEEHFLRISEVREMVRKKRCEEQGVPYYPPTHEQLEKEKVQWREIKKQHIEYAKKMLAMNPQAHEDLKRQFGPANAATFENALAETKATVNASSTNIPRGTGIRSLLPFEDEDPVEMVFNQSVAEFLSVTNTRDSEVAKHYLKKTEMNLDLAIVSYYEDHSS</sequence>
<evidence type="ECO:0000313" key="5">
    <source>
        <dbReference type="Proteomes" id="UP001634394"/>
    </source>
</evidence>
<dbReference type="EMBL" id="JBJQND010000019">
    <property type="protein sequence ID" value="KAL3832637.1"/>
    <property type="molecule type" value="Genomic_DNA"/>
</dbReference>
<dbReference type="Gene3D" id="1.10.8.10">
    <property type="entry name" value="DNA helicase RuvA subunit, C-terminal domain"/>
    <property type="match status" value="1"/>
</dbReference>
<feature type="region of interest" description="Disordered" evidence="2">
    <location>
        <begin position="1"/>
        <end position="54"/>
    </location>
</feature>
<evidence type="ECO:0000256" key="1">
    <source>
        <dbReference type="RuleBase" id="RU362114"/>
    </source>
</evidence>
<dbReference type="Pfam" id="PF14555">
    <property type="entry name" value="UBA_4"/>
    <property type="match status" value="1"/>
</dbReference>
<dbReference type="PANTHER" id="PTHR45740:SF2">
    <property type="entry name" value="POLY [ADP-RIBOSE] POLYMERASE"/>
    <property type="match status" value="1"/>
</dbReference>
<dbReference type="EC" id="2.4.2.-" evidence="1"/>
<dbReference type="GO" id="GO:0003950">
    <property type="term" value="F:NAD+ poly-ADP-ribosyltransferase activity"/>
    <property type="evidence" value="ECO:0007669"/>
    <property type="project" value="UniProtKB-UniRule"/>
</dbReference>
<keyword evidence="1" id="KW-0520">NAD</keyword>
<protein>
    <recommendedName>
        <fullName evidence="1">Poly [ADP-ribose] polymerase</fullName>
        <shortName evidence="1">PARP</shortName>
        <ecNumber evidence="1">2.4.2.-</ecNumber>
    </recommendedName>
</protein>
<evidence type="ECO:0000259" key="3">
    <source>
        <dbReference type="PROSITE" id="PS51059"/>
    </source>
</evidence>
<dbReference type="SUPFAM" id="SSF56399">
    <property type="entry name" value="ADP-ribosylation"/>
    <property type="match status" value="1"/>
</dbReference>
<dbReference type="Pfam" id="PF00644">
    <property type="entry name" value="PARP"/>
    <property type="match status" value="1"/>
</dbReference>
<dbReference type="InterPro" id="IPR012317">
    <property type="entry name" value="Poly(ADP-ribose)pol_cat_dom"/>
</dbReference>
<gene>
    <name evidence="4" type="ORF">ACJMK2_024265</name>
</gene>
<keyword evidence="1" id="KW-0808">Transferase</keyword>
<name>A0ABD3T6U5_SINWO</name>
<organism evidence="4 5">
    <name type="scientific">Sinanodonta woodiana</name>
    <name type="common">Chinese pond mussel</name>
    <name type="synonym">Anodonta woodiana</name>
    <dbReference type="NCBI Taxonomy" id="1069815"/>
    <lineage>
        <taxon>Eukaryota</taxon>
        <taxon>Metazoa</taxon>
        <taxon>Spiralia</taxon>
        <taxon>Lophotrochozoa</taxon>
        <taxon>Mollusca</taxon>
        <taxon>Bivalvia</taxon>
        <taxon>Autobranchia</taxon>
        <taxon>Heteroconchia</taxon>
        <taxon>Palaeoheterodonta</taxon>
        <taxon>Unionida</taxon>
        <taxon>Unionoidea</taxon>
        <taxon>Unionidae</taxon>
        <taxon>Unioninae</taxon>
        <taxon>Sinanodonta</taxon>
    </lineage>
</organism>
<feature type="compositionally biased region" description="Basic and acidic residues" evidence="2">
    <location>
        <begin position="45"/>
        <end position="54"/>
    </location>
</feature>
<evidence type="ECO:0000313" key="4">
    <source>
        <dbReference type="EMBL" id="KAL3832637.1"/>
    </source>
</evidence>
<comment type="caution">
    <text evidence="4">The sequence shown here is derived from an EMBL/GenBank/DDBJ whole genome shotgun (WGS) entry which is preliminary data.</text>
</comment>
<keyword evidence="5" id="KW-1185">Reference proteome</keyword>